<evidence type="ECO:0000259" key="2">
    <source>
        <dbReference type="Pfam" id="PF14244"/>
    </source>
</evidence>
<dbReference type="Pfam" id="PF13976">
    <property type="entry name" value="gag_pre-integrs"/>
    <property type="match status" value="1"/>
</dbReference>
<dbReference type="AlphaFoldDB" id="A0AAW2XY76"/>
<protein>
    <recommendedName>
        <fullName evidence="5">Retrotransposon Copia-like N-terminal domain-containing protein</fullName>
    </recommendedName>
</protein>
<dbReference type="InterPro" id="IPR029472">
    <property type="entry name" value="Copia-like_N"/>
</dbReference>
<feature type="domain" description="GAG-pre-integrase" evidence="1">
    <location>
        <begin position="430"/>
        <end position="485"/>
    </location>
</feature>
<evidence type="ECO:0008006" key="5">
    <source>
        <dbReference type="Google" id="ProtNLM"/>
    </source>
</evidence>
<proteinExistence type="predicted"/>
<dbReference type="PANTHER" id="PTHR37610">
    <property type="entry name" value="CCHC-TYPE DOMAIN-CONTAINING PROTEIN"/>
    <property type="match status" value="1"/>
</dbReference>
<organism evidence="4">
    <name type="scientific">Sesamum latifolium</name>
    <dbReference type="NCBI Taxonomy" id="2727402"/>
    <lineage>
        <taxon>Eukaryota</taxon>
        <taxon>Viridiplantae</taxon>
        <taxon>Streptophyta</taxon>
        <taxon>Embryophyta</taxon>
        <taxon>Tracheophyta</taxon>
        <taxon>Spermatophyta</taxon>
        <taxon>Magnoliopsida</taxon>
        <taxon>eudicotyledons</taxon>
        <taxon>Gunneridae</taxon>
        <taxon>Pentapetalae</taxon>
        <taxon>asterids</taxon>
        <taxon>lamiids</taxon>
        <taxon>Lamiales</taxon>
        <taxon>Pedaliaceae</taxon>
        <taxon>Sesamum</taxon>
    </lineage>
</organism>
<dbReference type="InterPro" id="IPR054722">
    <property type="entry name" value="PolX-like_BBD"/>
</dbReference>
<dbReference type="EMBL" id="JACGWN010000002">
    <property type="protein sequence ID" value="KAL0458615.1"/>
    <property type="molecule type" value="Genomic_DNA"/>
</dbReference>
<evidence type="ECO:0000259" key="1">
    <source>
        <dbReference type="Pfam" id="PF13976"/>
    </source>
</evidence>
<evidence type="ECO:0000313" key="4">
    <source>
        <dbReference type="EMBL" id="KAL0458615.1"/>
    </source>
</evidence>
<accession>A0AAW2XY76</accession>
<feature type="domain" description="Retrovirus-related Pol polyprotein from transposon TNT 1-94-like beta-barrel" evidence="3">
    <location>
        <begin position="308"/>
        <end position="382"/>
    </location>
</feature>
<gene>
    <name evidence="4" type="ORF">Slati_0488700</name>
</gene>
<dbReference type="InterPro" id="IPR025724">
    <property type="entry name" value="GAG-pre-integrase_dom"/>
</dbReference>
<evidence type="ECO:0000259" key="3">
    <source>
        <dbReference type="Pfam" id="PF22936"/>
    </source>
</evidence>
<reference evidence="4" key="2">
    <citation type="journal article" date="2024" name="Plant">
        <title>Genomic evolution and insights into agronomic trait innovations of Sesamum species.</title>
        <authorList>
            <person name="Miao H."/>
            <person name="Wang L."/>
            <person name="Qu L."/>
            <person name="Liu H."/>
            <person name="Sun Y."/>
            <person name="Le M."/>
            <person name="Wang Q."/>
            <person name="Wei S."/>
            <person name="Zheng Y."/>
            <person name="Lin W."/>
            <person name="Duan Y."/>
            <person name="Cao H."/>
            <person name="Xiong S."/>
            <person name="Wang X."/>
            <person name="Wei L."/>
            <person name="Li C."/>
            <person name="Ma Q."/>
            <person name="Ju M."/>
            <person name="Zhao R."/>
            <person name="Li G."/>
            <person name="Mu C."/>
            <person name="Tian Q."/>
            <person name="Mei H."/>
            <person name="Zhang T."/>
            <person name="Gao T."/>
            <person name="Zhang H."/>
        </authorList>
    </citation>
    <scope>NUCLEOTIDE SEQUENCE</scope>
    <source>
        <strain evidence="4">KEN1</strain>
    </source>
</reference>
<dbReference type="Pfam" id="PF14244">
    <property type="entry name" value="Retrotran_gag_3"/>
    <property type="match status" value="1"/>
</dbReference>
<reference evidence="4" key="1">
    <citation type="submission" date="2020-06" db="EMBL/GenBank/DDBJ databases">
        <authorList>
            <person name="Li T."/>
            <person name="Hu X."/>
            <person name="Zhang T."/>
            <person name="Song X."/>
            <person name="Zhang H."/>
            <person name="Dai N."/>
            <person name="Sheng W."/>
            <person name="Hou X."/>
            <person name="Wei L."/>
        </authorList>
    </citation>
    <scope>NUCLEOTIDE SEQUENCE</scope>
    <source>
        <strain evidence="4">KEN1</strain>
        <tissue evidence="4">Leaf</tissue>
    </source>
</reference>
<name>A0AAW2XY76_9LAMI</name>
<feature type="domain" description="Retrotransposon Copia-like N-terminal" evidence="2">
    <location>
        <begin position="28"/>
        <end position="75"/>
    </location>
</feature>
<comment type="caution">
    <text evidence="4">The sequence shown here is derived from an EMBL/GenBank/DDBJ whole genome shotgun (WGS) entry which is preliminary data.</text>
</comment>
<dbReference type="Pfam" id="PF22936">
    <property type="entry name" value="Pol_BBD"/>
    <property type="match status" value="1"/>
</dbReference>
<sequence length="508" mass="57441">MMEPIVAETITNRAAEAAQYEKDILYLHPSEHSSLALTSTPLDGTNFLAWQRAVYVSLETKMKLGFIDGSFPCPAVGSIHYEQWRRVDLTVTSWIWNSMSKDIVEAFMYCATSRELWTGIQRRIMKLWNEITCLPPPPKCKCGRCICGVNDAISESIASSQLMQFLHESYNNERSKILMLDPLPDIERAFAMVYAMEKQRAVHIELDQSASHMECQLTLKDNRGEGDKSAQRKKQFINKRNVICSHCRKSGHTHDACFQLHGVPDWYKVLNDKKKKGKHFTAVVDDKQQSPEFASNTSSLSEIDLNCWIIDSGATNHICANIALFQSFIKPSYPHFIHLPDGSKRFVSCIGVVKLTDTITLDHVLFIPEFSVNLLSISQLCRSKPYVLQFTRNSCIWQDHETKESMVLGVLFKKLYVFQQYNSHSSSSLSVPSTDISCSSTLCNYVTWHNRLGHASLHAIKHIPDVISIGEISEIPCDACHKAKQTRIPFPVGSSSSLSCFDLVHLDP</sequence>
<dbReference type="PANTHER" id="PTHR37610:SF40">
    <property type="entry name" value="OS01G0909600 PROTEIN"/>
    <property type="match status" value="1"/>
</dbReference>